<dbReference type="GO" id="GO:0003723">
    <property type="term" value="F:RNA binding"/>
    <property type="evidence" value="ECO:0007669"/>
    <property type="project" value="UniProtKB-KW"/>
</dbReference>
<dbReference type="InterPro" id="IPR032828">
    <property type="entry name" value="PolyA_RNA-bd"/>
</dbReference>
<reference evidence="7" key="1">
    <citation type="journal article" date="2021" name="Nat. Commun.">
        <title>Genomic analyses provide insights into spinach domestication and the genetic basis of agronomic traits.</title>
        <authorList>
            <person name="Cai X."/>
            <person name="Sun X."/>
            <person name="Xu C."/>
            <person name="Sun H."/>
            <person name="Wang X."/>
            <person name="Ge C."/>
            <person name="Zhang Z."/>
            <person name="Wang Q."/>
            <person name="Fei Z."/>
            <person name="Jiao C."/>
            <person name="Wang Q."/>
        </authorList>
    </citation>
    <scope>NUCLEOTIDE SEQUENCE [LARGE SCALE GENOMIC DNA]</scope>
    <source>
        <strain evidence="7">cv. Varoflay</strain>
    </source>
</reference>
<dbReference type="GO" id="GO:0016779">
    <property type="term" value="F:nucleotidyltransferase activity"/>
    <property type="evidence" value="ECO:0007669"/>
    <property type="project" value="InterPro"/>
</dbReference>
<dbReference type="SUPFAM" id="SSF81301">
    <property type="entry name" value="Nucleotidyltransferase"/>
    <property type="match status" value="1"/>
</dbReference>
<feature type="domain" description="Poly A polymerase head" evidence="5">
    <location>
        <begin position="107"/>
        <end position="234"/>
    </location>
</feature>
<gene>
    <name evidence="8" type="primary">LOC110784635</name>
</gene>
<sequence length="529" mass="59419">MAVAITKLSMLTRPTSPIRPFVYSNPNLLRLISLPPSIRWNSAAPTETVVDESQFIIKPSISNNPGSGTNVREWKKMSSKELGICTSMISEPAKVALKKLKKNGYEVYLVGGCVRDLILKRVPKDFDILTSAELIEVKGTFPQCEIVGKRFPICHVHISDHVIEVSSFSTGQQKYNRNFSFPLRGSIDCDEKDKVRWRNCMERDFTVNGLMFDPFARLVFDYLGGLEDIRKAKLQTTIPASISFHQDCARILRAIRIAARTGFSLARETAQSVRNLSFLILRLHKGRILMEMNYMLAYGSAEASLRLLWRFGLLELLLPLQAAYFVRCGFSRRDNGSNMLLTLFANLDKLLAPDRPCHNSLWFTILAFHKALSDRARDPSVIAAFVLAVNNGGDIAEAVKIARVISQPNEENFPELLKLDNLDEMELRDEVLCFAGSVNHALSEMTDENAVSKAMAKYPQAPYSDLVFILPGLYFRAQMILGCVGKGKEKGYLSKPGGKIDYKMLAEGGLQEVRHIFARVVFDTVYPFT</sequence>
<dbReference type="Gene3D" id="3.30.460.10">
    <property type="entry name" value="Beta Polymerase, domain 2"/>
    <property type="match status" value="1"/>
</dbReference>
<dbReference type="GeneID" id="110784635"/>
<dbReference type="Pfam" id="PF12627">
    <property type="entry name" value="PolyA_pol_RNAbd"/>
    <property type="match status" value="1"/>
</dbReference>
<evidence type="ECO:0000259" key="5">
    <source>
        <dbReference type="Pfam" id="PF01743"/>
    </source>
</evidence>
<dbReference type="OrthoDB" id="445712at2759"/>
<keyword evidence="4" id="KW-0694">RNA-binding</keyword>
<evidence type="ECO:0000256" key="1">
    <source>
        <dbReference type="ARBA" id="ARBA00007265"/>
    </source>
</evidence>
<dbReference type="InterPro" id="IPR052191">
    <property type="entry name" value="tRNA_ntf/polyA_polymerase_I"/>
</dbReference>
<evidence type="ECO:0000313" key="7">
    <source>
        <dbReference type="Proteomes" id="UP000813463"/>
    </source>
</evidence>
<dbReference type="AlphaFoldDB" id="A0A9R0I8T9"/>
<reference evidence="8" key="2">
    <citation type="submission" date="2025-08" db="UniProtKB">
        <authorList>
            <consortium name="RefSeq"/>
        </authorList>
    </citation>
    <scope>IDENTIFICATION</scope>
    <source>
        <tissue evidence="8">Leaf</tissue>
    </source>
</reference>
<evidence type="ECO:0000313" key="8">
    <source>
        <dbReference type="RefSeq" id="XP_021844784.1"/>
    </source>
</evidence>
<dbReference type="RefSeq" id="XP_021844784.1">
    <property type="nucleotide sequence ID" value="XM_021989092.2"/>
</dbReference>
<dbReference type="Pfam" id="PF01743">
    <property type="entry name" value="PolyA_pol"/>
    <property type="match status" value="1"/>
</dbReference>
<dbReference type="InterPro" id="IPR043519">
    <property type="entry name" value="NT_sf"/>
</dbReference>
<keyword evidence="2 4" id="KW-0808">Transferase</keyword>
<dbReference type="SUPFAM" id="SSF81891">
    <property type="entry name" value="Poly A polymerase C-terminal region-like"/>
    <property type="match status" value="1"/>
</dbReference>
<organism evidence="7 8">
    <name type="scientific">Spinacia oleracea</name>
    <name type="common">Spinach</name>
    <dbReference type="NCBI Taxonomy" id="3562"/>
    <lineage>
        <taxon>Eukaryota</taxon>
        <taxon>Viridiplantae</taxon>
        <taxon>Streptophyta</taxon>
        <taxon>Embryophyta</taxon>
        <taxon>Tracheophyta</taxon>
        <taxon>Spermatophyta</taxon>
        <taxon>Magnoliopsida</taxon>
        <taxon>eudicotyledons</taxon>
        <taxon>Gunneridae</taxon>
        <taxon>Pentapetalae</taxon>
        <taxon>Caryophyllales</taxon>
        <taxon>Chenopodiaceae</taxon>
        <taxon>Chenopodioideae</taxon>
        <taxon>Anserineae</taxon>
        <taxon>Spinacia</taxon>
    </lineage>
</organism>
<accession>A0A9R0I8T9</accession>
<name>A0A9R0I8T9_SPIOL</name>
<evidence type="ECO:0000259" key="6">
    <source>
        <dbReference type="Pfam" id="PF12627"/>
    </source>
</evidence>
<dbReference type="Gene3D" id="1.10.3090.10">
    <property type="entry name" value="cca-adding enzyme, domain 2"/>
    <property type="match status" value="1"/>
</dbReference>
<dbReference type="PANTHER" id="PTHR43051:SF2">
    <property type="entry name" value="POLYNUCLEOTIDE ADENYLYLTRANSFERASE FAMILY PROTEIN-RELATED"/>
    <property type="match status" value="1"/>
</dbReference>
<feature type="domain" description="tRNA nucleotidyltransferase/poly(A) polymerase RNA and SrmB- binding" evidence="6">
    <location>
        <begin position="262"/>
        <end position="323"/>
    </location>
</feature>
<evidence type="ECO:0000256" key="2">
    <source>
        <dbReference type="ARBA" id="ARBA00022679"/>
    </source>
</evidence>
<dbReference type="GO" id="GO:0000166">
    <property type="term" value="F:nucleotide binding"/>
    <property type="evidence" value="ECO:0007669"/>
    <property type="project" value="UniProtKB-KW"/>
</dbReference>
<keyword evidence="3" id="KW-0547">Nucleotide-binding</keyword>
<evidence type="ECO:0008006" key="9">
    <source>
        <dbReference type="Google" id="ProtNLM"/>
    </source>
</evidence>
<keyword evidence="7" id="KW-1185">Reference proteome</keyword>
<evidence type="ECO:0000256" key="3">
    <source>
        <dbReference type="ARBA" id="ARBA00022741"/>
    </source>
</evidence>
<protein>
    <recommendedName>
        <fullName evidence="9">Poly A polymerase head domain-containing protein</fullName>
    </recommendedName>
</protein>
<proteinExistence type="inferred from homology"/>
<comment type="similarity">
    <text evidence="1 4">Belongs to the tRNA nucleotidyltransferase/poly(A) polymerase family.</text>
</comment>
<dbReference type="InterPro" id="IPR002646">
    <property type="entry name" value="PolA_pol_head_dom"/>
</dbReference>
<evidence type="ECO:0000256" key="4">
    <source>
        <dbReference type="RuleBase" id="RU003953"/>
    </source>
</evidence>
<dbReference type="KEGG" id="soe:110784635"/>
<dbReference type="PANTHER" id="PTHR43051">
    <property type="entry name" value="POLYNUCLEOTIDE ADENYLYLTRANSFERASE FAMILY PROTEIN"/>
    <property type="match status" value="1"/>
</dbReference>
<dbReference type="CDD" id="cd05398">
    <property type="entry name" value="NT_ClassII-CCAase"/>
    <property type="match status" value="1"/>
</dbReference>
<dbReference type="Proteomes" id="UP000813463">
    <property type="component" value="Chromosome 5"/>
</dbReference>
<dbReference type="GO" id="GO:0001680">
    <property type="term" value="P:tRNA 3'-terminal CCA addition"/>
    <property type="evidence" value="ECO:0007669"/>
    <property type="project" value="UniProtKB-ARBA"/>
</dbReference>